<evidence type="ECO:0000256" key="1">
    <source>
        <dbReference type="SAM" id="MobiDB-lite"/>
    </source>
</evidence>
<accession>A0A8T9CI66</accession>
<evidence type="ECO:0008006" key="4">
    <source>
        <dbReference type="Google" id="ProtNLM"/>
    </source>
</evidence>
<feature type="region of interest" description="Disordered" evidence="1">
    <location>
        <begin position="326"/>
        <end position="351"/>
    </location>
</feature>
<dbReference type="Proteomes" id="UP000469558">
    <property type="component" value="Unassembled WGS sequence"/>
</dbReference>
<dbReference type="AlphaFoldDB" id="A0A8T9CI66"/>
<gene>
    <name evidence="2" type="ORF">LSUE1_G000078</name>
</gene>
<reference evidence="2 3" key="1">
    <citation type="submission" date="2018-05" db="EMBL/GenBank/DDBJ databases">
        <title>Genome sequencing and assembly of the regulated plant pathogen Lachnellula willkommii and related sister species for the development of diagnostic species identification markers.</title>
        <authorList>
            <person name="Giroux E."/>
            <person name="Bilodeau G."/>
        </authorList>
    </citation>
    <scope>NUCLEOTIDE SEQUENCE [LARGE SCALE GENOMIC DNA]</scope>
    <source>
        <strain evidence="2 3">CBS 268.59</strain>
    </source>
</reference>
<dbReference type="OrthoDB" id="4194555at2759"/>
<sequence>MAPKMSDAVPSETPDTLLVNKRRKTCHNNLSASLSSVTLKNGSQVMCQDTAVKEMWPKGLLPVELFTLIISFLPRSVIQNMRLVNKEFEGKVSGELFKVVVVPFKPEIYGINTNTAHFGAPVSQGSVMLQDKGMRVFQGFGRHIRKFAMSFEFDESKLEHPPLKVEQEAVISFWGIYRWPHQDYNRYTQLGKLEQTADETRTMAQALRFVASARDLGLSIDGGLGWLAGPDINSLVRERGAKLMVFGESRFVPEPYIFKAPRGAQIFGRAVVSSNVAAAMAAAESHNRYRVGEMMLRNAGYEGDDLRESVRLLLETEDMVISPCRTARHSKSHENEQTTTDGSSALGSAASDDEDVTQINAVKVEFPHRLKPNELTSAQREMLLETEWAQRAFMQSYAIAIIDNPMTFNHIDSLTIARLPARYLTLLCREDFWDSLPHLKKFSLAVIPEWREVVKLTTGWVEDNRVAPSQAIATVYQLLKEQISHRQGITTLHFEWLCGGEYAPGLFSRNQHIVAAPLVPKAMDMVNRGFPTSVLRLPYVEHLSFKNCWASPHILGQFLLSMKKAALTTLTLDSISLTAPLALNAQPQPVQPIHPHLVPNHAGQAAAAHNLMANVGVQIAQHHQGLGPGFQPAQPAPFLQLPMPPANATAIITPADWLEASVGSWAHLIDALTPGATLAKIRFTRDMGPEARGRATTRLKKLDFKSCGYVRLPLDFDQTILDPPDMPAPQPMVFQRQINEIDAYMMKPTDSTLAVIVNHMSSVEVATLENAFLLTLGWPRSPLLQEAQLDGVMKSGRGRFTGIIEAERPS</sequence>
<organism evidence="2 3">
    <name type="scientific">Lachnellula suecica</name>
    <dbReference type="NCBI Taxonomy" id="602035"/>
    <lineage>
        <taxon>Eukaryota</taxon>
        <taxon>Fungi</taxon>
        <taxon>Dikarya</taxon>
        <taxon>Ascomycota</taxon>
        <taxon>Pezizomycotina</taxon>
        <taxon>Leotiomycetes</taxon>
        <taxon>Helotiales</taxon>
        <taxon>Lachnaceae</taxon>
        <taxon>Lachnellula</taxon>
    </lineage>
</organism>
<dbReference type="EMBL" id="QGMK01000002">
    <property type="protein sequence ID" value="TVY85549.1"/>
    <property type="molecule type" value="Genomic_DNA"/>
</dbReference>
<feature type="compositionally biased region" description="Low complexity" evidence="1">
    <location>
        <begin position="338"/>
        <end position="350"/>
    </location>
</feature>
<keyword evidence="3" id="KW-1185">Reference proteome</keyword>
<comment type="caution">
    <text evidence="2">The sequence shown here is derived from an EMBL/GenBank/DDBJ whole genome shotgun (WGS) entry which is preliminary data.</text>
</comment>
<protein>
    <recommendedName>
        <fullName evidence="4">F-box domain-containing protein</fullName>
    </recommendedName>
</protein>
<proteinExistence type="predicted"/>
<evidence type="ECO:0000313" key="3">
    <source>
        <dbReference type="Proteomes" id="UP000469558"/>
    </source>
</evidence>
<name>A0A8T9CI66_9HELO</name>
<evidence type="ECO:0000313" key="2">
    <source>
        <dbReference type="EMBL" id="TVY85549.1"/>
    </source>
</evidence>